<accession>A0ABU0RUT1</accession>
<keyword evidence="2" id="KW-1185">Reference proteome</keyword>
<organism evidence="1 2">
    <name type="scientific">Streptomyces turgidiscabies</name>
    <dbReference type="NCBI Taxonomy" id="85558"/>
    <lineage>
        <taxon>Bacteria</taxon>
        <taxon>Bacillati</taxon>
        <taxon>Actinomycetota</taxon>
        <taxon>Actinomycetes</taxon>
        <taxon>Kitasatosporales</taxon>
        <taxon>Streptomycetaceae</taxon>
        <taxon>Streptomyces</taxon>
    </lineage>
</organism>
<evidence type="ECO:0000313" key="1">
    <source>
        <dbReference type="EMBL" id="MDQ0935720.1"/>
    </source>
</evidence>
<dbReference type="Proteomes" id="UP001223072">
    <property type="component" value="Unassembled WGS sequence"/>
</dbReference>
<protein>
    <submittedName>
        <fullName evidence="1">Uncharacterized protein</fullName>
    </submittedName>
</protein>
<reference evidence="1 2" key="1">
    <citation type="submission" date="2023-07" db="EMBL/GenBank/DDBJ databases">
        <title>Comparative genomics of wheat-associated soil bacteria to identify genetic determinants of phenazine resistance.</title>
        <authorList>
            <person name="Mouncey N."/>
        </authorList>
    </citation>
    <scope>NUCLEOTIDE SEQUENCE [LARGE SCALE GENOMIC DNA]</scope>
    <source>
        <strain evidence="1 2">W2I16</strain>
    </source>
</reference>
<evidence type="ECO:0000313" key="2">
    <source>
        <dbReference type="Proteomes" id="UP001223072"/>
    </source>
</evidence>
<proteinExistence type="predicted"/>
<sequence length="34" mass="3296">MAKPKAYPATQAAMNPLPSTATASVYAAAATAGT</sequence>
<comment type="caution">
    <text evidence="1">The sequence shown here is derived from an EMBL/GenBank/DDBJ whole genome shotgun (WGS) entry which is preliminary data.</text>
</comment>
<name>A0ABU0RUT1_9ACTN</name>
<gene>
    <name evidence="1" type="ORF">QFZ49_005692</name>
</gene>
<dbReference type="EMBL" id="JAUSZS010000007">
    <property type="protein sequence ID" value="MDQ0935720.1"/>
    <property type="molecule type" value="Genomic_DNA"/>
</dbReference>